<gene>
    <name evidence="1" type="ORF">CCAP1982_LOCUS3644</name>
</gene>
<accession>A0A811U7T0</accession>
<feature type="non-terminal residue" evidence="1">
    <location>
        <position position="1"/>
    </location>
</feature>
<name>A0A811U7T0_CERCA</name>
<protein>
    <submittedName>
        <fullName evidence="1">(Mediterranean fruit fly) hypothetical protein</fullName>
    </submittedName>
</protein>
<evidence type="ECO:0000313" key="1">
    <source>
        <dbReference type="EMBL" id="CAD6994909.1"/>
    </source>
</evidence>
<sequence length="57" mass="6269">LLTYSQSRFLSKRRGRLAALELASGATDIYSVCAGNVYQSFRELSGIVSTSLKRQAK</sequence>
<dbReference type="Proteomes" id="UP000606786">
    <property type="component" value="Unassembled WGS sequence"/>
</dbReference>
<evidence type="ECO:0000313" key="2">
    <source>
        <dbReference type="Proteomes" id="UP000606786"/>
    </source>
</evidence>
<organism evidence="1 2">
    <name type="scientific">Ceratitis capitata</name>
    <name type="common">Mediterranean fruit fly</name>
    <name type="synonym">Tephritis capitata</name>
    <dbReference type="NCBI Taxonomy" id="7213"/>
    <lineage>
        <taxon>Eukaryota</taxon>
        <taxon>Metazoa</taxon>
        <taxon>Ecdysozoa</taxon>
        <taxon>Arthropoda</taxon>
        <taxon>Hexapoda</taxon>
        <taxon>Insecta</taxon>
        <taxon>Pterygota</taxon>
        <taxon>Neoptera</taxon>
        <taxon>Endopterygota</taxon>
        <taxon>Diptera</taxon>
        <taxon>Brachycera</taxon>
        <taxon>Muscomorpha</taxon>
        <taxon>Tephritoidea</taxon>
        <taxon>Tephritidae</taxon>
        <taxon>Ceratitis</taxon>
        <taxon>Ceratitis</taxon>
    </lineage>
</organism>
<reference evidence="1" key="1">
    <citation type="submission" date="2020-11" db="EMBL/GenBank/DDBJ databases">
        <authorList>
            <person name="Whitehead M."/>
        </authorList>
    </citation>
    <scope>NUCLEOTIDE SEQUENCE</scope>
    <source>
        <strain evidence="1">EGII</strain>
    </source>
</reference>
<keyword evidence="2" id="KW-1185">Reference proteome</keyword>
<proteinExistence type="predicted"/>
<comment type="caution">
    <text evidence="1">The sequence shown here is derived from an EMBL/GenBank/DDBJ whole genome shotgun (WGS) entry which is preliminary data.</text>
</comment>
<dbReference type="EMBL" id="CAJHJT010000001">
    <property type="protein sequence ID" value="CAD6994909.1"/>
    <property type="molecule type" value="Genomic_DNA"/>
</dbReference>
<dbReference type="AlphaFoldDB" id="A0A811U7T0"/>